<keyword evidence="6" id="KW-0233">DNA recombination</keyword>
<dbReference type="GO" id="GO:0032196">
    <property type="term" value="P:transposition"/>
    <property type="evidence" value="ECO:0007669"/>
    <property type="project" value="UniProtKB-KW"/>
</dbReference>
<keyword evidence="5" id="KW-0238">DNA-binding</keyword>
<evidence type="ECO:0000256" key="2">
    <source>
        <dbReference type="ARBA" id="ARBA00010075"/>
    </source>
</evidence>
<evidence type="ECO:0000256" key="6">
    <source>
        <dbReference type="ARBA" id="ARBA00023172"/>
    </source>
</evidence>
<dbReference type="Proteomes" id="UP000232003">
    <property type="component" value="Chromosome"/>
</dbReference>
<evidence type="ECO:0000259" key="7">
    <source>
        <dbReference type="Pfam" id="PF13359"/>
    </source>
</evidence>
<accession>A0A2K8T3Q8</accession>
<feature type="domain" description="Transposase Helix-turn-helix" evidence="8">
    <location>
        <begin position="47"/>
        <end position="96"/>
    </location>
</feature>
<dbReference type="OrthoDB" id="573424at2"/>
<dbReference type="KEGG" id="nfl:COO91_08479"/>
<reference evidence="9 10" key="1">
    <citation type="submission" date="2017-11" db="EMBL/GenBank/DDBJ databases">
        <title>Complete genome of a free-living desiccation-tolerant cyanobacterium and its photosynthetic adaptation to extreme terrestrial habitat.</title>
        <authorList>
            <person name="Shang J."/>
        </authorList>
    </citation>
    <scope>NUCLEOTIDE SEQUENCE [LARGE SCALE GENOMIC DNA]</scope>
    <source>
        <strain evidence="9 10">CCNUN1</strain>
    </source>
</reference>
<dbReference type="RefSeq" id="WP_100902411.1">
    <property type="nucleotide sequence ID" value="NZ_CAWNNC010000001.1"/>
</dbReference>
<gene>
    <name evidence="9" type="ORF">COO91_08479</name>
</gene>
<dbReference type="AlphaFoldDB" id="A0A2K8T3Q8"/>
<dbReference type="EMBL" id="CP024785">
    <property type="protein sequence ID" value="AUB42356.1"/>
    <property type="molecule type" value="Genomic_DNA"/>
</dbReference>
<dbReference type="Pfam" id="PF13613">
    <property type="entry name" value="HTH_Tnp_4"/>
    <property type="match status" value="1"/>
</dbReference>
<dbReference type="Pfam" id="PF13359">
    <property type="entry name" value="DDE_Tnp_4"/>
    <property type="match status" value="1"/>
</dbReference>
<sequence>MKIEKAKHLIARKFKRMAGVSRQTFELMVDLVKADAQKKKKSGRRPKLIIEDQVLMVLQYWREYRTYYHIGLDFGLSESAVCRLVFKIENILIKSRKFRLPGKKELWKMSSQEDLVVMDVTESPIEKPQKGQKRYFSGKQGEHTLKTQVVIRQKSSQIICLGHGQGRIHDFKLFKSSGIKFGELLKVIADKGYQGIAKIHQLSETPIKKPKGKRLTKEQKKYNRELNRLRIVVEHVNRRLKIFKILSDRYRNPHRRFGLRSNLIAGIYNHELAL</sequence>
<dbReference type="GO" id="GO:0006310">
    <property type="term" value="P:DNA recombination"/>
    <property type="evidence" value="ECO:0007669"/>
    <property type="project" value="UniProtKB-KW"/>
</dbReference>
<feature type="domain" description="DDE Tnp4" evidence="7">
    <location>
        <begin position="118"/>
        <end position="255"/>
    </location>
</feature>
<dbReference type="InterPro" id="IPR047959">
    <property type="entry name" value="Transpos_IS5"/>
</dbReference>
<evidence type="ECO:0000256" key="3">
    <source>
        <dbReference type="ARBA" id="ARBA00022578"/>
    </source>
</evidence>
<proteinExistence type="inferred from homology"/>
<dbReference type="PANTHER" id="PTHR23080">
    <property type="entry name" value="THAP DOMAIN PROTEIN"/>
    <property type="match status" value="1"/>
</dbReference>
<dbReference type="InterPro" id="IPR027806">
    <property type="entry name" value="HARBI1_dom"/>
</dbReference>
<organism evidence="9 10">
    <name type="scientific">Nostoc flagelliforme CCNUN1</name>
    <dbReference type="NCBI Taxonomy" id="2038116"/>
    <lineage>
        <taxon>Bacteria</taxon>
        <taxon>Bacillati</taxon>
        <taxon>Cyanobacteriota</taxon>
        <taxon>Cyanophyceae</taxon>
        <taxon>Nostocales</taxon>
        <taxon>Nostocaceae</taxon>
        <taxon>Nostoc</taxon>
    </lineage>
</organism>
<comment type="similarity">
    <text evidence="2">Belongs to the transposase 11 family.</text>
</comment>
<evidence type="ECO:0000256" key="4">
    <source>
        <dbReference type="ARBA" id="ARBA00022723"/>
    </source>
</evidence>
<evidence type="ECO:0000259" key="8">
    <source>
        <dbReference type="Pfam" id="PF13613"/>
    </source>
</evidence>
<dbReference type="InterPro" id="IPR027805">
    <property type="entry name" value="Transposase_HTH_dom"/>
</dbReference>
<evidence type="ECO:0000313" key="9">
    <source>
        <dbReference type="EMBL" id="AUB42356.1"/>
    </source>
</evidence>
<evidence type="ECO:0000256" key="1">
    <source>
        <dbReference type="ARBA" id="ARBA00001968"/>
    </source>
</evidence>
<comment type="cofactor">
    <cofactor evidence="1">
        <name>a divalent metal cation</name>
        <dbReference type="ChEBI" id="CHEBI:60240"/>
    </cofactor>
</comment>
<evidence type="ECO:0000256" key="5">
    <source>
        <dbReference type="ARBA" id="ARBA00023125"/>
    </source>
</evidence>
<protein>
    <submittedName>
        <fullName evidence="9">Transposase</fullName>
    </submittedName>
</protein>
<keyword evidence="4" id="KW-0479">Metal-binding</keyword>
<dbReference type="GO" id="GO:0046872">
    <property type="term" value="F:metal ion binding"/>
    <property type="evidence" value="ECO:0007669"/>
    <property type="project" value="UniProtKB-KW"/>
</dbReference>
<name>A0A2K8T3Q8_9NOSO</name>
<keyword evidence="10" id="KW-1185">Reference proteome</keyword>
<dbReference type="NCBIfam" id="NF033581">
    <property type="entry name" value="transpos_IS5_4"/>
    <property type="match status" value="1"/>
</dbReference>
<keyword evidence="3" id="KW-0815">Transposition</keyword>
<dbReference type="GO" id="GO:0003677">
    <property type="term" value="F:DNA binding"/>
    <property type="evidence" value="ECO:0007669"/>
    <property type="project" value="UniProtKB-KW"/>
</dbReference>
<evidence type="ECO:0000313" key="10">
    <source>
        <dbReference type="Proteomes" id="UP000232003"/>
    </source>
</evidence>